<dbReference type="InterPro" id="IPR008969">
    <property type="entry name" value="CarboxyPept-like_regulatory"/>
</dbReference>
<dbReference type="RefSeq" id="WP_106292390.1">
    <property type="nucleotide sequence ID" value="NZ_PVTH01000003.1"/>
</dbReference>
<proteinExistence type="predicted"/>
<dbReference type="SUPFAM" id="SSF49464">
    <property type="entry name" value="Carboxypeptidase regulatory domain-like"/>
    <property type="match status" value="1"/>
</dbReference>
<organism evidence="2 3">
    <name type="scientific">Arcticibacter pallidicorallinus</name>
    <dbReference type="NCBI Taxonomy" id="1259464"/>
    <lineage>
        <taxon>Bacteria</taxon>
        <taxon>Pseudomonadati</taxon>
        <taxon>Bacteroidota</taxon>
        <taxon>Sphingobacteriia</taxon>
        <taxon>Sphingobacteriales</taxon>
        <taxon>Sphingobacteriaceae</taxon>
        <taxon>Arcticibacter</taxon>
    </lineage>
</organism>
<reference evidence="2 3" key="1">
    <citation type="submission" date="2018-03" db="EMBL/GenBank/DDBJ databases">
        <title>Genomic Encyclopedia of Type Strains, Phase III (KMG-III): the genomes of soil and plant-associated and newly described type strains.</title>
        <authorList>
            <person name="Whitman W."/>
        </authorList>
    </citation>
    <scope>NUCLEOTIDE SEQUENCE [LARGE SCALE GENOMIC DNA]</scope>
    <source>
        <strain evidence="2 3">CGMCC 1.9313</strain>
    </source>
</reference>
<comment type="caution">
    <text evidence="2">The sequence shown here is derived from an EMBL/GenBank/DDBJ whole genome shotgun (WGS) entry which is preliminary data.</text>
</comment>
<feature type="chain" id="PRO_5015443353" description="Carboxypeptidase-like protein" evidence="1">
    <location>
        <begin position="25"/>
        <end position="244"/>
    </location>
</feature>
<gene>
    <name evidence="2" type="ORF">B0I27_103276</name>
</gene>
<sequence length="244" mass="27604">MGNYRIIAVVMVLLTLFLGGQAFAQTVKAQQGAVLKRGSNLRISGASVKNKRSHFSVATNEMGIFSILASRGDTLEVSAMGYMSYPLIVSDFRDEIVYLQEITRLEEVVVTGRSLESDLNEIKDAYKSKGSYFGGKPPVLAYIFSPLSALGDRFGKTGKRARRFNDFANQELEYQEVARRFNDLSIKNAVPEIKQEELQDFRADYLPGVEQLRSWNEYDLVVYIRKSYKEFKTKEKAPAQKLNP</sequence>
<accession>A0A2T0U7B4</accession>
<evidence type="ECO:0000256" key="1">
    <source>
        <dbReference type="SAM" id="SignalP"/>
    </source>
</evidence>
<evidence type="ECO:0000313" key="3">
    <source>
        <dbReference type="Proteomes" id="UP000238034"/>
    </source>
</evidence>
<name>A0A2T0U7B4_9SPHI</name>
<protein>
    <recommendedName>
        <fullName evidence="4">Carboxypeptidase-like protein</fullName>
    </recommendedName>
</protein>
<dbReference type="Proteomes" id="UP000238034">
    <property type="component" value="Unassembled WGS sequence"/>
</dbReference>
<dbReference type="EMBL" id="PVTH01000003">
    <property type="protein sequence ID" value="PRY53804.1"/>
    <property type="molecule type" value="Genomic_DNA"/>
</dbReference>
<keyword evidence="3" id="KW-1185">Reference proteome</keyword>
<feature type="signal peptide" evidence="1">
    <location>
        <begin position="1"/>
        <end position="24"/>
    </location>
</feature>
<dbReference type="AlphaFoldDB" id="A0A2T0U7B4"/>
<evidence type="ECO:0008006" key="4">
    <source>
        <dbReference type="Google" id="ProtNLM"/>
    </source>
</evidence>
<keyword evidence="1" id="KW-0732">Signal</keyword>
<dbReference type="OrthoDB" id="789400at2"/>
<evidence type="ECO:0000313" key="2">
    <source>
        <dbReference type="EMBL" id="PRY53804.1"/>
    </source>
</evidence>